<dbReference type="Pfam" id="PF25499">
    <property type="entry name" value="Beta-prop_pof12"/>
    <property type="match status" value="1"/>
</dbReference>
<dbReference type="Gene3D" id="2.130.10.10">
    <property type="entry name" value="YVTN repeat-like/Quinoprotein amine dehydrogenase"/>
    <property type="match status" value="1"/>
</dbReference>
<dbReference type="AlphaFoldDB" id="A0A9W9A9U3"/>
<proteinExistence type="predicted"/>
<gene>
    <name evidence="3" type="ORF">C8J55DRAFT_561688</name>
</gene>
<dbReference type="PANTHER" id="PTHR12874">
    <property type="entry name" value="F-BOX ONLY PROTEIN 48-RELATED"/>
    <property type="match status" value="1"/>
</dbReference>
<evidence type="ECO:0000259" key="2">
    <source>
        <dbReference type="PROSITE" id="PS50181"/>
    </source>
</evidence>
<evidence type="ECO:0000256" key="1">
    <source>
        <dbReference type="SAM" id="MobiDB-lite"/>
    </source>
</evidence>
<evidence type="ECO:0000313" key="3">
    <source>
        <dbReference type="EMBL" id="KAJ4477041.1"/>
    </source>
</evidence>
<dbReference type="GO" id="GO:0031146">
    <property type="term" value="P:SCF-dependent proteasomal ubiquitin-dependent protein catabolic process"/>
    <property type="evidence" value="ECO:0007669"/>
    <property type="project" value="TreeGrafter"/>
</dbReference>
<comment type="caution">
    <text evidence="3">The sequence shown here is derived from an EMBL/GenBank/DDBJ whole genome shotgun (WGS) entry which is preliminary data.</text>
</comment>
<evidence type="ECO:0000313" key="4">
    <source>
        <dbReference type="Proteomes" id="UP001150238"/>
    </source>
</evidence>
<name>A0A9W9A9U3_9AGAR</name>
<reference evidence="3" key="1">
    <citation type="submission" date="2022-08" db="EMBL/GenBank/DDBJ databases">
        <authorList>
            <consortium name="DOE Joint Genome Institute"/>
            <person name="Min B."/>
            <person name="Riley R."/>
            <person name="Sierra-Patev S."/>
            <person name="Naranjo-Ortiz M."/>
            <person name="Looney B."/>
            <person name="Konkel Z."/>
            <person name="Slot J.C."/>
            <person name="Sakamoto Y."/>
            <person name="Steenwyk J.L."/>
            <person name="Rokas A."/>
            <person name="Carro J."/>
            <person name="Camarero S."/>
            <person name="Ferreira P."/>
            <person name="Molpeceres G."/>
            <person name="Ruiz-Duenas F.J."/>
            <person name="Serrano A."/>
            <person name="Henrissat B."/>
            <person name="Drula E."/>
            <person name="Hughes K.W."/>
            <person name="Mata J.L."/>
            <person name="Ishikawa N.K."/>
            <person name="Vargas-Isla R."/>
            <person name="Ushijima S."/>
            <person name="Smith C.A."/>
            <person name="Ahrendt S."/>
            <person name="Andreopoulos W."/>
            <person name="He G."/>
            <person name="Labutti K."/>
            <person name="Lipzen A."/>
            <person name="Ng V."/>
            <person name="Sandor L."/>
            <person name="Barry K."/>
            <person name="Martinez A.T."/>
            <person name="Xiao Y."/>
            <person name="Gibbons J.G."/>
            <person name="Terashima K."/>
            <person name="Hibbett D.S."/>
            <person name="Grigoriev I.V."/>
        </authorList>
    </citation>
    <scope>NUCLEOTIDE SEQUENCE</scope>
    <source>
        <strain evidence="3">Sp2 HRB7682 ss15</strain>
    </source>
</reference>
<feature type="domain" description="F-box" evidence="2">
    <location>
        <begin position="31"/>
        <end position="77"/>
    </location>
</feature>
<dbReference type="InterPro" id="IPR015943">
    <property type="entry name" value="WD40/YVTN_repeat-like_dom_sf"/>
</dbReference>
<dbReference type="InterPro" id="IPR001810">
    <property type="entry name" value="F-box_dom"/>
</dbReference>
<dbReference type="Proteomes" id="UP001150238">
    <property type="component" value="Unassembled WGS sequence"/>
</dbReference>
<feature type="region of interest" description="Disordered" evidence="1">
    <location>
        <begin position="409"/>
        <end position="437"/>
    </location>
</feature>
<feature type="compositionally biased region" description="Low complexity" evidence="1">
    <location>
        <begin position="415"/>
        <end position="437"/>
    </location>
</feature>
<protein>
    <recommendedName>
        <fullName evidence="2">F-box domain-containing protein</fullName>
    </recommendedName>
</protein>
<dbReference type="GO" id="GO:0019005">
    <property type="term" value="C:SCF ubiquitin ligase complex"/>
    <property type="evidence" value="ECO:0007669"/>
    <property type="project" value="TreeGrafter"/>
</dbReference>
<dbReference type="PANTHER" id="PTHR12874:SF9">
    <property type="entry name" value="F-BOX ONLY PROTEIN 48"/>
    <property type="match status" value="1"/>
</dbReference>
<dbReference type="Gene3D" id="1.20.1280.50">
    <property type="match status" value="1"/>
</dbReference>
<dbReference type="SUPFAM" id="SSF50978">
    <property type="entry name" value="WD40 repeat-like"/>
    <property type="match status" value="1"/>
</dbReference>
<dbReference type="EMBL" id="JANVFS010000019">
    <property type="protein sequence ID" value="KAJ4477041.1"/>
    <property type="molecule type" value="Genomic_DNA"/>
</dbReference>
<sequence length="554" mass="60381">MSKHRLSPAPLPPSKKIHLSSEISESSSISPTSFESLSDELVLCVFARLSFADLCACQATSGNWYRLATDNELWRNLYLRNFGRPRLRGARGFVGRTDGREVKSLPGRAKVEDHKDWRWMFRISSNWKNGRCAMDDLRPFVQGLGMESLKQSHILLAGSLTITATSRLSSCPLIYVQDVAGEQHTLACPTTHIAHVTALALDQSAPLSGHIRLISFLSSGDFRVFSVDHNRPASSSTEVSYTPLRRSSRVCPIIQAVYHHPLLITLSEAFTLSIYDLSSGGAVLTQTLSSFTSFPPTSLVLSTTSAATYKLVLAYAIPVYPAHWSVGATELIIAGPPTNSELPRSSSFLAPTHTPMTIISTRTARALDVPQGWVDEKKLRVMREQWSRKVYRVADTQTDGKFVVLAPEDTHSESHGSMPSSPSSTPSPSSSSPPYASSLYSPTSLQLYRLSLPSSTSVSSSGPKLSFVRTLHGQMGPIAALALSDGRCVSFGVNGSIWVWDLESTTGAEVAAPKTEKLSDGAPGLTSAKRSVTFDERRIVTAVNDHVVERRFDI</sequence>
<dbReference type="Pfam" id="PF12937">
    <property type="entry name" value="F-box-like"/>
    <property type="match status" value="1"/>
</dbReference>
<organism evidence="3 4">
    <name type="scientific">Lentinula lateritia</name>
    <dbReference type="NCBI Taxonomy" id="40482"/>
    <lineage>
        <taxon>Eukaryota</taxon>
        <taxon>Fungi</taxon>
        <taxon>Dikarya</taxon>
        <taxon>Basidiomycota</taxon>
        <taxon>Agaricomycotina</taxon>
        <taxon>Agaricomycetes</taxon>
        <taxon>Agaricomycetidae</taxon>
        <taxon>Agaricales</taxon>
        <taxon>Marasmiineae</taxon>
        <taxon>Omphalotaceae</taxon>
        <taxon>Lentinula</taxon>
    </lineage>
</organism>
<dbReference type="InterPro" id="IPR036047">
    <property type="entry name" value="F-box-like_dom_sf"/>
</dbReference>
<dbReference type="SMART" id="SM00256">
    <property type="entry name" value="FBOX"/>
    <property type="match status" value="1"/>
</dbReference>
<dbReference type="GO" id="GO:0005737">
    <property type="term" value="C:cytoplasm"/>
    <property type="evidence" value="ECO:0007669"/>
    <property type="project" value="TreeGrafter"/>
</dbReference>
<accession>A0A9W9A9U3</accession>
<reference evidence="3" key="2">
    <citation type="journal article" date="2023" name="Proc. Natl. Acad. Sci. U.S.A.">
        <title>A global phylogenomic analysis of the shiitake genus Lentinula.</title>
        <authorList>
            <person name="Sierra-Patev S."/>
            <person name="Min B."/>
            <person name="Naranjo-Ortiz M."/>
            <person name="Looney B."/>
            <person name="Konkel Z."/>
            <person name="Slot J.C."/>
            <person name="Sakamoto Y."/>
            <person name="Steenwyk J.L."/>
            <person name="Rokas A."/>
            <person name="Carro J."/>
            <person name="Camarero S."/>
            <person name="Ferreira P."/>
            <person name="Molpeceres G."/>
            <person name="Ruiz-Duenas F.J."/>
            <person name="Serrano A."/>
            <person name="Henrissat B."/>
            <person name="Drula E."/>
            <person name="Hughes K.W."/>
            <person name="Mata J.L."/>
            <person name="Ishikawa N.K."/>
            <person name="Vargas-Isla R."/>
            <person name="Ushijima S."/>
            <person name="Smith C.A."/>
            <person name="Donoghue J."/>
            <person name="Ahrendt S."/>
            <person name="Andreopoulos W."/>
            <person name="He G."/>
            <person name="LaButti K."/>
            <person name="Lipzen A."/>
            <person name="Ng V."/>
            <person name="Riley R."/>
            <person name="Sandor L."/>
            <person name="Barry K."/>
            <person name="Martinez A.T."/>
            <person name="Xiao Y."/>
            <person name="Gibbons J.G."/>
            <person name="Terashima K."/>
            <person name="Grigoriev I.V."/>
            <person name="Hibbett D."/>
        </authorList>
    </citation>
    <scope>NUCLEOTIDE SEQUENCE</scope>
    <source>
        <strain evidence="3">Sp2 HRB7682 ss15</strain>
    </source>
</reference>
<dbReference type="SUPFAM" id="SSF81383">
    <property type="entry name" value="F-box domain"/>
    <property type="match status" value="1"/>
</dbReference>
<dbReference type="PROSITE" id="PS50181">
    <property type="entry name" value="FBOX"/>
    <property type="match status" value="1"/>
</dbReference>
<dbReference type="InterPro" id="IPR036322">
    <property type="entry name" value="WD40_repeat_dom_sf"/>
</dbReference>